<dbReference type="PANTHER" id="PTHR30537">
    <property type="entry name" value="HTH-TYPE TRANSCRIPTIONAL REGULATOR"/>
    <property type="match status" value="1"/>
</dbReference>
<evidence type="ECO:0000256" key="2">
    <source>
        <dbReference type="ARBA" id="ARBA00023015"/>
    </source>
</evidence>
<dbReference type="SUPFAM" id="SSF46785">
    <property type="entry name" value="Winged helix' DNA-binding domain"/>
    <property type="match status" value="1"/>
</dbReference>
<evidence type="ECO:0000313" key="6">
    <source>
        <dbReference type="EMBL" id="QDQ29327.1"/>
    </source>
</evidence>
<proteinExistence type="inferred from homology"/>
<dbReference type="Gene3D" id="3.40.190.290">
    <property type="match status" value="1"/>
</dbReference>
<organism evidence="6 7">
    <name type="scientific">Chitinimonas arctica</name>
    <dbReference type="NCBI Taxonomy" id="2594795"/>
    <lineage>
        <taxon>Bacteria</taxon>
        <taxon>Pseudomonadati</taxon>
        <taxon>Pseudomonadota</taxon>
        <taxon>Betaproteobacteria</taxon>
        <taxon>Neisseriales</taxon>
        <taxon>Chitinibacteraceae</taxon>
        <taxon>Chitinimonas</taxon>
    </lineage>
</organism>
<accession>A0A516SMD6</accession>
<dbReference type="PROSITE" id="PS50931">
    <property type="entry name" value="HTH_LYSR"/>
    <property type="match status" value="1"/>
</dbReference>
<dbReference type="GO" id="GO:0043565">
    <property type="term" value="F:sequence-specific DNA binding"/>
    <property type="evidence" value="ECO:0007669"/>
    <property type="project" value="TreeGrafter"/>
</dbReference>
<dbReference type="Pfam" id="PF03466">
    <property type="entry name" value="LysR_substrate"/>
    <property type="match status" value="1"/>
</dbReference>
<dbReference type="Proteomes" id="UP000317550">
    <property type="component" value="Chromosome"/>
</dbReference>
<keyword evidence="2" id="KW-0805">Transcription regulation</keyword>
<protein>
    <submittedName>
        <fullName evidence="6">LysR family transcriptional regulator</fullName>
    </submittedName>
</protein>
<evidence type="ECO:0000256" key="3">
    <source>
        <dbReference type="ARBA" id="ARBA00023125"/>
    </source>
</evidence>
<dbReference type="GO" id="GO:0003700">
    <property type="term" value="F:DNA-binding transcription factor activity"/>
    <property type="evidence" value="ECO:0007669"/>
    <property type="project" value="InterPro"/>
</dbReference>
<keyword evidence="4" id="KW-0804">Transcription</keyword>
<dbReference type="Gene3D" id="1.10.10.10">
    <property type="entry name" value="Winged helix-like DNA-binding domain superfamily/Winged helix DNA-binding domain"/>
    <property type="match status" value="1"/>
</dbReference>
<dbReference type="Pfam" id="PF00126">
    <property type="entry name" value="HTH_1"/>
    <property type="match status" value="1"/>
</dbReference>
<dbReference type="KEGG" id="cari:FNU76_14485"/>
<dbReference type="InterPro" id="IPR058163">
    <property type="entry name" value="LysR-type_TF_proteobact-type"/>
</dbReference>
<dbReference type="GO" id="GO:0006351">
    <property type="term" value="P:DNA-templated transcription"/>
    <property type="evidence" value="ECO:0007669"/>
    <property type="project" value="TreeGrafter"/>
</dbReference>
<gene>
    <name evidence="6" type="ORF">FNU76_14485</name>
</gene>
<dbReference type="AlphaFoldDB" id="A0A516SMD6"/>
<dbReference type="InterPro" id="IPR036390">
    <property type="entry name" value="WH_DNA-bd_sf"/>
</dbReference>
<name>A0A516SMD6_9NEIS</name>
<evidence type="ECO:0000259" key="5">
    <source>
        <dbReference type="PROSITE" id="PS50931"/>
    </source>
</evidence>
<comment type="similarity">
    <text evidence="1">Belongs to the LysR transcriptional regulatory family.</text>
</comment>
<dbReference type="InterPro" id="IPR005119">
    <property type="entry name" value="LysR_subst-bd"/>
</dbReference>
<dbReference type="OrthoDB" id="9789529at2"/>
<keyword evidence="3" id="KW-0238">DNA-binding</keyword>
<dbReference type="FunFam" id="1.10.10.10:FF:000001">
    <property type="entry name" value="LysR family transcriptional regulator"/>
    <property type="match status" value="1"/>
</dbReference>
<dbReference type="SUPFAM" id="SSF53850">
    <property type="entry name" value="Periplasmic binding protein-like II"/>
    <property type="match status" value="1"/>
</dbReference>
<evidence type="ECO:0000313" key="7">
    <source>
        <dbReference type="Proteomes" id="UP000317550"/>
    </source>
</evidence>
<sequence length="286" mass="30642">MAIFAQVADSGSFTAAARLLELPKSTVSQRVAELEAMLGLRLLQRTTRKLNLTEAGQTYLSHCQAMLLAAQAADAAVSRLRDAPAGVLRLTAPEASGIKLLPAMLAAFRQAHPLVEVHCQVTDAHLDLVGERIDLAFRTGRLEDSSFVSRRIGSVGRVLVASPPYLAARGEPHAPQDLLRHACLRHHSAPQWRLGEETITLPSGGQGSNSLLYLLQAALLGGGIAMLPAFLCREEMAAGQLLRVLTGYPPPPNDYYAVYPSRSHPTAALSALLDFVLGYDLAGRLA</sequence>
<feature type="domain" description="HTH lysR-type" evidence="5">
    <location>
        <begin position="1"/>
        <end position="53"/>
    </location>
</feature>
<dbReference type="InterPro" id="IPR036388">
    <property type="entry name" value="WH-like_DNA-bd_sf"/>
</dbReference>
<dbReference type="PANTHER" id="PTHR30537:SF5">
    <property type="entry name" value="HTH-TYPE TRANSCRIPTIONAL ACTIVATOR TTDR-RELATED"/>
    <property type="match status" value="1"/>
</dbReference>
<evidence type="ECO:0000256" key="4">
    <source>
        <dbReference type="ARBA" id="ARBA00023163"/>
    </source>
</evidence>
<reference evidence="7" key="1">
    <citation type="submission" date="2019-07" db="EMBL/GenBank/DDBJ databases">
        <title>Chitinimonas sp. nov., isolated from Ny-Alesund, arctica soil.</title>
        <authorList>
            <person name="Xu Q."/>
            <person name="Peng F."/>
        </authorList>
    </citation>
    <scope>NUCLEOTIDE SEQUENCE [LARGE SCALE GENOMIC DNA]</scope>
    <source>
        <strain evidence="7">R3-44</strain>
    </source>
</reference>
<evidence type="ECO:0000256" key="1">
    <source>
        <dbReference type="ARBA" id="ARBA00009437"/>
    </source>
</evidence>
<keyword evidence="7" id="KW-1185">Reference proteome</keyword>
<dbReference type="InterPro" id="IPR000847">
    <property type="entry name" value="LysR_HTH_N"/>
</dbReference>
<dbReference type="EMBL" id="CP041730">
    <property type="protein sequence ID" value="QDQ29327.1"/>
    <property type="molecule type" value="Genomic_DNA"/>
</dbReference>
<dbReference type="CDD" id="cd08422">
    <property type="entry name" value="PBP2_CrgA_like"/>
    <property type="match status" value="1"/>
</dbReference>